<dbReference type="PROSITE" id="PS00194">
    <property type="entry name" value="THIOREDOXIN_1"/>
    <property type="match status" value="1"/>
</dbReference>
<keyword evidence="2" id="KW-0676">Redox-active center</keyword>
<gene>
    <name evidence="4" type="ORF">GAB14E_4432</name>
</gene>
<dbReference type="Gene3D" id="3.40.30.10">
    <property type="entry name" value="Glutaredoxin"/>
    <property type="match status" value="1"/>
</dbReference>
<keyword evidence="1" id="KW-1015">Disulfide bond</keyword>
<dbReference type="Pfam" id="PF21352">
    <property type="entry name" value="Zn_ribbon_Thio2"/>
    <property type="match status" value="1"/>
</dbReference>
<dbReference type="InterPro" id="IPR017937">
    <property type="entry name" value="Thioredoxin_CS"/>
</dbReference>
<dbReference type="PANTHER" id="PTHR45663:SF40">
    <property type="entry name" value="THIOREDOXIN 2"/>
    <property type="match status" value="1"/>
</dbReference>
<dbReference type="InterPro" id="IPR013766">
    <property type="entry name" value="Thioredoxin_domain"/>
</dbReference>
<dbReference type="RefSeq" id="WP_033084331.1">
    <property type="nucleotide sequence ID" value="NZ_JQEC01000071.1"/>
</dbReference>
<dbReference type="InterPro" id="IPR036249">
    <property type="entry name" value="Thioredoxin-like_sf"/>
</dbReference>
<dbReference type="AlphaFoldDB" id="A0A099KAK6"/>
<evidence type="ECO:0000256" key="1">
    <source>
        <dbReference type="ARBA" id="ARBA00023157"/>
    </source>
</evidence>
<dbReference type="NCBIfam" id="NF008229">
    <property type="entry name" value="PRK10996.1"/>
    <property type="match status" value="1"/>
</dbReference>
<dbReference type="InterPro" id="IPR049299">
    <property type="entry name" value="Thio2_N"/>
</dbReference>
<dbReference type="CDD" id="cd02947">
    <property type="entry name" value="TRX_family"/>
    <property type="match status" value="1"/>
</dbReference>
<dbReference type="GO" id="GO:0015035">
    <property type="term" value="F:protein-disulfide reductase activity"/>
    <property type="evidence" value="ECO:0007669"/>
    <property type="project" value="TreeGrafter"/>
</dbReference>
<dbReference type="Proteomes" id="UP000029868">
    <property type="component" value="Unassembled WGS sequence"/>
</dbReference>
<dbReference type="SUPFAM" id="SSF52833">
    <property type="entry name" value="Thioredoxin-like"/>
    <property type="match status" value="1"/>
</dbReference>
<dbReference type="PROSITE" id="PS51352">
    <property type="entry name" value="THIOREDOXIN_2"/>
    <property type="match status" value="1"/>
</dbReference>
<evidence type="ECO:0000256" key="2">
    <source>
        <dbReference type="ARBA" id="ARBA00023284"/>
    </source>
</evidence>
<dbReference type="GO" id="GO:0005829">
    <property type="term" value="C:cytosol"/>
    <property type="evidence" value="ECO:0007669"/>
    <property type="project" value="TreeGrafter"/>
</dbReference>
<dbReference type="Gene3D" id="2.30.30.380">
    <property type="entry name" value="Zn-finger domain of Sec23/24"/>
    <property type="match status" value="1"/>
</dbReference>
<evidence type="ECO:0000313" key="4">
    <source>
        <dbReference type="EMBL" id="KGJ87754.1"/>
    </source>
</evidence>
<dbReference type="PATRIC" id="fig|28229.3.peg.4414"/>
<organism evidence="4 5">
    <name type="scientific">Colwellia psychrerythraea</name>
    <name type="common">Vibrio psychroerythus</name>
    <dbReference type="NCBI Taxonomy" id="28229"/>
    <lineage>
        <taxon>Bacteria</taxon>
        <taxon>Pseudomonadati</taxon>
        <taxon>Pseudomonadota</taxon>
        <taxon>Gammaproteobacteria</taxon>
        <taxon>Alteromonadales</taxon>
        <taxon>Colwelliaceae</taxon>
        <taxon>Colwellia</taxon>
    </lineage>
</organism>
<sequence>MNIVCGNCFTTNRIPDDKDYTKGKCGKCQQGVYSPKPVELTSNTFYAFVERNDLPVIVDFWASWCGPCQSMAPIYNKVAIASPSLLFAKINTEKVQQIFTEANIRSLPTLVFFHQGEELDRISGGLNEMQMKQWIVQCLQKVS</sequence>
<reference evidence="4 5" key="1">
    <citation type="submission" date="2014-08" db="EMBL/GenBank/DDBJ databases">
        <title>Genomic and Phenotypic Diversity of Colwellia psychrerythraea strains from Disparate Marine Basins.</title>
        <authorList>
            <person name="Techtmann S.M."/>
            <person name="Stelling S.C."/>
            <person name="Utturkar S.M."/>
            <person name="Alshibli N."/>
            <person name="Harris A."/>
            <person name="Brown S.D."/>
            <person name="Hazen T.C."/>
        </authorList>
    </citation>
    <scope>NUCLEOTIDE SEQUENCE [LARGE SCALE GENOMIC DNA]</scope>
    <source>
        <strain evidence="4 5">GAB14E</strain>
    </source>
</reference>
<name>A0A099KAK6_COLPS</name>
<dbReference type="PANTHER" id="PTHR45663">
    <property type="entry name" value="GEO12009P1"/>
    <property type="match status" value="1"/>
</dbReference>
<evidence type="ECO:0000313" key="5">
    <source>
        <dbReference type="Proteomes" id="UP000029868"/>
    </source>
</evidence>
<protein>
    <submittedName>
        <fullName evidence="4">Thioredoxin domain-containing protein</fullName>
    </submittedName>
</protein>
<feature type="domain" description="Thioredoxin" evidence="3">
    <location>
        <begin position="8"/>
        <end position="140"/>
    </location>
</feature>
<evidence type="ECO:0000259" key="3">
    <source>
        <dbReference type="PROSITE" id="PS51352"/>
    </source>
</evidence>
<comment type="caution">
    <text evidence="4">The sequence shown here is derived from an EMBL/GenBank/DDBJ whole genome shotgun (WGS) entry which is preliminary data.</text>
</comment>
<proteinExistence type="predicted"/>
<dbReference type="PRINTS" id="PR00421">
    <property type="entry name" value="THIOREDOXIN"/>
</dbReference>
<dbReference type="Pfam" id="PF00085">
    <property type="entry name" value="Thioredoxin"/>
    <property type="match status" value="1"/>
</dbReference>
<dbReference type="OrthoDB" id="9790390at2"/>
<accession>A0A099KAK6</accession>
<dbReference type="EMBL" id="JQEC01000071">
    <property type="protein sequence ID" value="KGJ87754.1"/>
    <property type="molecule type" value="Genomic_DNA"/>
</dbReference>